<feature type="domain" description="Anthranilate synthase component I N-terminal" evidence="8">
    <location>
        <begin position="232"/>
        <end position="373"/>
    </location>
</feature>
<gene>
    <name evidence="9" type="ORF">HMPREF9719_01781</name>
</gene>
<dbReference type="AlphaFoldDB" id="K0YCP8"/>
<dbReference type="PANTHER" id="PTHR11236">
    <property type="entry name" value="AMINOBENZOATE/ANTHRANILATE SYNTHASE"/>
    <property type="match status" value="1"/>
</dbReference>
<evidence type="ECO:0000259" key="8">
    <source>
        <dbReference type="Pfam" id="PF04715"/>
    </source>
</evidence>
<evidence type="ECO:0000256" key="1">
    <source>
        <dbReference type="ARBA" id="ARBA00005970"/>
    </source>
</evidence>
<proteinExistence type="inferred from homology"/>
<evidence type="ECO:0000313" key="10">
    <source>
        <dbReference type="Proteomes" id="UP000006078"/>
    </source>
</evidence>
<dbReference type="EC" id="2.6.1.85" evidence="2"/>
<dbReference type="Pfam" id="PF00117">
    <property type="entry name" value="GATase"/>
    <property type="match status" value="1"/>
</dbReference>
<sequence length="696" mass="74182">MRSLLIDNYDSFTYNLADLAYRAFGEYPTVVTHDRPFEELDLAGIEAILVSPGPGRPQRAGDLGASWGAVEQGEIPVLGVCLGLQAIALEAGARVGLAPEPRHGRPSRIRHDGEGLWRGLGQGIEAVRYHSLAADRLPDSLKATAWSEDDVVMGLERTDKPQWGIQFHPESIGTPDGLAMLQNFRRLVEGKSASAPSRPAAAPAPAARGPRPGEGGYRVRWRRVDAEPDARALFERLYGASSRRFWLDSSASGAPQAGRTIMGDDSGPLSEALRYDVDSREATVETAGGEQSLPAPDGFFALLGERIAKRAAPAPEGLPFDFSLGYVGTLGFELGHELPGRGEGRFSSPLPDASLLLADRAVVIEHAERVTYLLALEGPDSGNAAGEWLSAAARVVEEVAASGPAGEAAEEAPAGGAEYRLEQDRGEYMDSVRACLEAIRQGESYELCLTQTAEGPALDDAYATFRRLRSLSEVPFAAFLEDDDVAVLSASPERFLKVDREGLVEARPIKGTRPRGRDAAEDEALAAELAGSEKDRAENLMIVDLLRNDLNRSCRRGTVAVPGLFEVESFSHVHQLVSTITGRLAEGVDAAECVRWAFPGGSMTGAPKLRTLELLDGLERRARGIYSGAIGWFSLSGACDLSITIRTIVSEPGRSTIGVGGAITAQSDPAAEFEEILVKALAPLAAVGGRIAGEDA</sequence>
<evidence type="ECO:0000256" key="5">
    <source>
        <dbReference type="SAM" id="MobiDB-lite"/>
    </source>
</evidence>
<feature type="domain" description="Chorismate-utilising enzyme C-terminal" evidence="7">
    <location>
        <begin position="426"/>
        <end position="679"/>
    </location>
</feature>
<dbReference type="GO" id="GO:0005737">
    <property type="term" value="C:cytoplasm"/>
    <property type="evidence" value="ECO:0007669"/>
    <property type="project" value="TreeGrafter"/>
</dbReference>
<dbReference type="eggNOG" id="COG0147">
    <property type="taxonomic scope" value="Bacteria"/>
</dbReference>
<evidence type="ECO:0000256" key="2">
    <source>
        <dbReference type="ARBA" id="ARBA00013139"/>
    </source>
</evidence>
<dbReference type="PANTHER" id="PTHR11236:SF18">
    <property type="entry name" value="AMINODEOXYCHORISMATE SYNTHASE"/>
    <property type="match status" value="1"/>
</dbReference>
<dbReference type="Gene3D" id="3.40.50.880">
    <property type="match status" value="1"/>
</dbReference>
<dbReference type="CDD" id="cd01743">
    <property type="entry name" value="GATase1_Anthranilate_Synthase"/>
    <property type="match status" value="1"/>
</dbReference>
<keyword evidence="10" id="KW-1185">Reference proteome</keyword>
<dbReference type="PATRIC" id="fig|883169.3.peg.1718"/>
<dbReference type="InterPro" id="IPR019999">
    <property type="entry name" value="Anth_synth_I-like"/>
</dbReference>
<dbReference type="NCBIfam" id="TIGR00553">
    <property type="entry name" value="pabB"/>
    <property type="match status" value="1"/>
</dbReference>
<keyword evidence="3" id="KW-0808">Transferase</keyword>
<dbReference type="PROSITE" id="PS51273">
    <property type="entry name" value="GATASE_TYPE_1"/>
    <property type="match status" value="1"/>
</dbReference>
<dbReference type="InterPro" id="IPR005802">
    <property type="entry name" value="ADC_synth_comp_1"/>
</dbReference>
<dbReference type="PRINTS" id="PR00099">
    <property type="entry name" value="CPSGATASE"/>
</dbReference>
<accession>K0YCP8</accession>
<dbReference type="Proteomes" id="UP000006078">
    <property type="component" value="Unassembled WGS sequence"/>
</dbReference>
<dbReference type="Pfam" id="PF04715">
    <property type="entry name" value="Anth_synt_I_N"/>
    <property type="match status" value="1"/>
</dbReference>
<feature type="region of interest" description="Disordered" evidence="5">
    <location>
        <begin position="190"/>
        <end position="217"/>
    </location>
</feature>
<dbReference type="InterPro" id="IPR015890">
    <property type="entry name" value="Chorismate_C"/>
</dbReference>
<evidence type="ECO:0000256" key="4">
    <source>
        <dbReference type="ARBA" id="ARBA00022962"/>
    </source>
</evidence>
<keyword evidence="4" id="KW-0315">Glutamine amidotransferase</keyword>
<evidence type="ECO:0000259" key="6">
    <source>
        <dbReference type="Pfam" id="PF00117"/>
    </source>
</evidence>
<dbReference type="eggNOG" id="COG0512">
    <property type="taxonomic scope" value="Bacteria"/>
</dbReference>
<dbReference type="GO" id="GO:0000162">
    <property type="term" value="P:L-tryptophan biosynthetic process"/>
    <property type="evidence" value="ECO:0007669"/>
    <property type="project" value="TreeGrafter"/>
</dbReference>
<dbReference type="HOGENOM" id="CLU_006493_0_1_11"/>
<dbReference type="InterPro" id="IPR005801">
    <property type="entry name" value="ADC_synthase"/>
</dbReference>
<dbReference type="Gene3D" id="3.60.120.10">
    <property type="entry name" value="Anthranilate synthase"/>
    <property type="match status" value="1"/>
</dbReference>
<dbReference type="NCBIfam" id="TIGR00566">
    <property type="entry name" value="trpG_papA"/>
    <property type="match status" value="1"/>
</dbReference>
<dbReference type="RefSeq" id="WP_004601671.1">
    <property type="nucleotide sequence ID" value="NZ_JH815195.1"/>
</dbReference>
<feature type="compositionally biased region" description="Low complexity" evidence="5">
    <location>
        <begin position="192"/>
        <end position="210"/>
    </location>
</feature>
<name>K0YCP8_9CORY</name>
<dbReference type="STRING" id="29321.AAV33_09015"/>
<comment type="similarity">
    <text evidence="1">In the C-terminal section; belongs to the anthranilate synthase component I family.</text>
</comment>
<dbReference type="Pfam" id="PF00425">
    <property type="entry name" value="Chorismate_bind"/>
    <property type="match status" value="1"/>
</dbReference>
<protein>
    <recommendedName>
        <fullName evidence="2">aminodeoxychorismate synthase</fullName>
        <ecNumber evidence="2">2.6.1.85</ecNumber>
    </recommendedName>
</protein>
<dbReference type="SUPFAM" id="SSF56322">
    <property type="entry name" value="ADC synthase"/>
    <property type="match status" value="1"/>
</dbReference>
<comment type="caution">
    <text evidence="9">The sequence shown here is derived from an EMBL/GenBank/DDBJ whole genome shotgun (WGS) entry which is preliminary data.</text>
</comment>
<reference evidence="9 10" key="1">
    <citation type="submission" date="2012-08" db="EMBL/GenBank/DDBJ databases">
        <title>The Genome Sequence of Turicella otitidis ATCC 51513.</title>
        <authorList>
            <consortium name="The Broad Institute Genome Sequencing Platform"/>
            <person name="Earl A."/>
            <person name="Ward D."/>
            <person name="Feldgarden M."/>
            <person name="Gevers D."/>
            <person name="Huys G."/>
            <person name="Walker B."/>
            <person name="Young S.K."/>
            <person name="Zeng Q."/>
            <person name="Gargeya S."/>
            <person name="Fitzgerald M."/>
            <person name="Haas B."/>
            <person name="Abouelleil A."/>
            <person name="Alvarado L."/>
            <person name="Arachchi H.M."/>
            <person name="Berlin A.M."/>
            <person name="Chapman S.B."/>
            <person name="Goldberg J."/>
            <person name="Griggs A."/>
            <person name="Gujja S."/>
            <person name="Hansen M."/>
            <person name="Howarth C."/>
            <person name="Imamovic A."/>
            <person name="Larimer J."/>
            <person name="McCowen C."/>
            <person name="Montmayeur A."/>
            <person name="Murphy C."/>
            <person name="Neiman D."/>
            <person name="Pearson M."/>
            <person name="Priest M."/>
            <person name="Roberts A."/>
            <person name="Saif S."/>
            <person name="Shea T."/>
            <person name="Sisk P."/>
            <person name="Sykes S."/>
            <person name="Wortman J."/>
            <person name="Nusbaum C."/>
            <person name="Birren B."/>
        </authorList>
    </citation>
    <scope>NUCLEOTIDE SEQUENCE [LARGE SCALE GENOMIC DNA]</scope>
    <source>
        <strain evidence="9 10">ATCC 51513</strain>
    </source>
</reference>
<evidence type="ECO:0000259" key="7">
    <source>
        <dbReference type="Pfam" id="PF00425"/>
    </source>
</evidence>
<dbReference type="PRINTS" id="PR00097">
    <property type="entry name" value="ANTSNTHASEII"/>
</dbReference>
<organism evidence="9 10">
    <name type="scientific">Corynebacterium otitidis ATCC 51513</name>
    <dbReference type="NCBI Taxonomy" id="883169"/>
    <lineage>
        <taxon>Bacteria</taxon>
        <taxon>Bacillati</taxon>
        <taxon>Actinomycetota</taxon>
        <taxon>Actinomycetes</taxon>
        <taxon>Mycobacteriales</taxon>
        <taxon>Corynebacteriaceae</taxon>
        <taxon>Corynebacterium</taxon>
    </lineage>
</organism>
<dbReference type="InterPro" id="IPR006805">
    <property type="entry name" value="Anth_synth_I_N"/>
</dbReference>
<dbReference type="InterPro" id="IPR017926">
    <property type="entry name" value="GATASE"/>
</dbReference>
<dbReference type="InterPro" id="IPR029062">
    <property type="entry name" value="Class_I_gatase-like"/>
</dbReference>
<feature type="domain" description="Glutamine amidotransferase" evidence="6">
    <location>
        <begin position="4"/>
        <end position="184"/>
    </location>
</feature>
<dbReference type="PRINTS" id="PR00096">
    <property type="entry name" value="GATASE"/>
</dbReference>
<dbReference type="EMBL" id="AHAE01000083">
    <property type="protein sequence ID" value="EJZ81302.1"/>
    <property type="molecule type" value="Genomic_DNA"/>
</dbReference>
<evidence type="ECO:0000313" key="9">
    <source>
        <dbReference type="EMBL" id="EJZ81302.1"/>
    </source>
</evidence>
<dbReference type="SUPFAM" id="SSF52317">
    <property type="entry name" value="Class I glutamine amidotransferase-like"/>
    <property type="match status" value="1"/>
</dbReference>
<dbReference type="OrthoDB" id="3518032at2"/>
<dbReference type="GO" id="GO:0046820">
    <property type="term" value="F:4-amino-4-deoxychorismate synthase activity"/>
    <property type="evidence" value="ECO:0007669"/>
    <property type="project" value="UniProtKB-EC"/>
</dbReference>
<dbReference type="GO" id="GO:0009396">
    <property type="term" value="P:folic acid-containing compound biosynthetic process"/>
    <property type="evidence" value="ECO:0007669"/>
    <property type="project" value="InterPro"/>
</dbReference>
<evidence type="ECO:0000256" key="3">
    <source>
        <dbReference type="ARBA" id="ARBA00022679"/>
    </source>
</evidence>
<dbReference type="GO" id="GO:0008153">
    <property type="term" value="P:4-aminobenzoate biosynthetic process"/>
    <property type="evidence" value="ECO:0007669"/>
    <property type="project" value="TreeGrafter"/>
</dbReference>
<dbReference type="InterPro" id="IPR006221">
    <property type="entry name" value="TrpG/PapA_dom"/>
</dbReference>